<protein>
    <submittedName>
        <fullName evidence="1">Uncharacterized protein</fullName>
    </submittedName>
</protein>
<dbReference type="AlphaFoldDB" id="A3BWR3"/>
<gene>
    <name evidence="1" type="ORF">OsJ_28625</name>
</gene>
<accession>A3BWR3</accession>
<reference evidence="1" key="1">
    <citation type="journal article" date="2005" name="PLoS Biol.">
        <title>The genomes of Oryza sativa: a history of duplications.</title>
        <authorList>
            <person name="Yu J."/>
            <person name="Wang J."/>
            <person name="Lin W."/>
            <person name="Li S."/>
            <person name="Li H."/>
            <person name="Zhou J."/>
            <person name="Ni P."/>
            <person name="Dong W."/>
            <person name="Hu S."/>
            <person name="Zeng C."/>
            <person name="Zhang J."/>
            <person name="Zhang Y."/>
            <person name="Li R."/>
            <person name="Xu Z."/>
            <person name="Li S."/>
            <person name="Li X."/>
            <person name="Zheng H."/>
            <person name="Cong L."/>
            <person name="Lin L."/>
            <person name="Yin J."/>
            <person name="Geng J."/>
            <person name="Li G."/>
            <person name="Shi J."/>
            <person name="Liu J."/>
            <person name="Lv H."/>
            <person name="Li J."/>
            <person name="Wang J."/>
            <person name="Deng Y."/>
            <person name="Ran L."/>
            <person name="Shi X."/>
            <person name="Wang X."/>
            <person name="Wu Q."/>
            <person name="Li C."/>
            <person name="Ren X."/>
            <person name="Wang J."/>
            <person name="Wang X."/>
            <person name="Li D."/>
            <person name="Liu D."/>
            <person name="Zhang X."/>
            <person name="Ji Z."/>
            <person name="Zhao W."/>
            <person name="Sun Y."/>
            <person name="Zhang Z."/>
            <person name="Bao J."/>
            <person name="Han Y."/>
            <person name="Dong L."/>
            <person name="Ji J."/>
            <person name="Chen P."/>
            <person name="Wu S."/>
            <person name="Liu J."/>
            <person name="Xiao Y."/>
            <person name="Bu D."/>
            <person name="Tan J."/>
            <person name="Yang L."/>
            <person name="Ye C."/>
            <person name="Zhang J."/>
            <person name="Xu J."/>
            <person name="Zhou Y."/>
            <person name="Yu Y."/>
            <person name="Zhang B."/>
            <person name="Zhuang S."/>
            <person name="Wei H."/>
            <person name="Liu B."/>
            <person name="Lei M."/>
            <person name="Yu H."/>
            <person name="Li Y."/>
            <person name="Xu H."/>
            <person name="Wei S."/>
            <person name="He X."/>
            <person name="Fang L."/>
            <person name="Zhang Z."/>
            <person name="Zhang Y."/>
            <person name="Huang X."/>
            <person name="Su Z."/>
            <person name="Tong W."/>
            <person name="Li J."/>
            <person name="Tong Z."/>
            <person name="Li S."/>
            <person name="Ye J."/>
            <person name="Wang L."/>
            <person name="Fang L."/>
            <person name="Lei T."/>
            <person name="Chen C."/>
            <person name="Chen H."/>
            <person name="Xu Z."/>
            <person name="Li H."/>
            <person name="Huang H."/>
            <person name="Zhang F."/>
            <person name="Xu H."/>
            <person name="Li N."/>
            <person name="Zhao C."/>
            <person name="Li S."/>
            <person name="Dong L."/>
            <person name="Huang Y."/>
            <person name="Li L."/>
            <person name="Xi Y."/>
            <person name="Qi Q."/>
            <person name="Li W."/>
            <person name="Zhang B."/>
            <person name="Hu W."/>
            <person name="Zhang Y."/>
            <person name="Tian X."/>
            <person name="Jiao Y."/>
            <person name="Liang X."/>
            <person name="Jin J."/>
            <person name="Gao L."/>
            <person name="Zheng W."/>
            <person name="Hao B."/>
            <person name="Liu S."/>
            <person name="Wang W."/>
            <person name="Yuan L."/>
            <person name="Cao M."/>
            <person name="McDermott J."/>
            <person name="Samudrala R."/>
            <person name="Wang J."/>
            <person name="Wong G.K."/>
            <person name="Yang H."/>
        </authorList>
    </citation>
    <scope>NUCLEOTIDE SEQUENCE [LARGE SCALE GENOMIC DNA]</scope>
</reference>
<sequence>MAMVIFATAMPAKARMEGIHPQGCRCCYFRLRPMIQCAKACCGSDDENCCLVNN</sequence>
<name>A3BWR3_ORYSJ</name>
<organism evidence="1">
    <name type="scientific">Oryza sativa subsp. japonica</name>
    <name type="common">Rice</name>
    <dbReference type="NCBI Taxonomy" id="39947"/>
    <lineage>
        <taxon>Eukaryota</taxon>
        <taxon>Viridiplantae</taxon>
        <taxon>Streptophyta</taxon>
        <taxon>Embryophyta</taxon>
        <taxon>Tracheophyta</taxon>
        <taxon>Spermatophyta</taxon>
        <taxon>Magnoliopsida</taxon>
        <taxon>Liliopsida</taxon>
        <taxon>Poales</taxon>
        <taxon>Poaceae</taxon>
        <taxon>BOP clade</taxon>
        <taxon>Oryzoideae</taxon>
        <taxon>Oryzeae</taxon>
        <taxon>Oryzinae</taxon>
        <taxon>Oryza</taxon>
        <taxon>Oryza sativa</taxon>
    </lineage>
</organism>
<proteinExistence type="predicted"/>
<reference evidence="1" key="2">
    <citation type="submission" date="2008-12" db="EMBL/GenBank/DDBJ databases">
        <title>Improved gene annotation of the rice (Oryza sativa) genomes.</title>
        <authorList>
            <person name="Wang J."/>
            <person name="Li R."/>
            <person name="Fan W."/>
            <person name="Huang Q."/>
            <person name="Zhang J."/>
            <person name="Zhou Y."/>
            <person name="Hu Y."/>
            <person name="Zi S."/>
            <person name="Li J."/>
            <person name="Ni P."/>
            <person name="Zheng H."/>
            <person name="Zhang Y."/>
            <person name="Zhao M."/>
            <person name="Hao Q."/>
            <person name="McDermott J."/>
            <person name="Samudrala R."/>
            <person name="Kristiansen K."/>
            <person name="Wong G.K.-S."/>
        </authorList>
    </citation>
    <scope>NUCLEOTIDE SEQUENCE</scope>
</reference>
<evidence type="ECO:0000313" key="1">
    <source>
        <dbReference type="EMBL" id="EAZ44002.1"/>
    </source>
</evidence>
<dbReference type="Proteomes" id="UP000007752">
    <property type="component" value="Chromosome 9"/>
</dbReference>
<dbReference type="EMBL" id="CM000146">
    <property type="protein sequence ID" value="EAZ44002.1"/>
    <property type="molecule type" value="Genomic_DNA"/>
</dbReference>